<dbReference type="Proteomes" id="UP001597497">
    <property type="component" value="Unassembled WGS sequence"/>
</dbReference>
<evidence type="ECO:0000313" key="2">
    <source>
        <dbReference type="EMBL" id="MFD2672339.1"/>
    </source>
</evidence>
<dbReference type="PROSITE" id="PS51257">
    <property type="entry name" value="PROKAR_LIPOPROTEIN"/>
    <property type="match status" value="1"/>
</dbReference>
<sequence>MQKKFKFPLFMIAAILLVMVAACNQQDDKIKEEVMEALEAYEASSHQQFDGELRSSVQADLQTPSALSSLLPFLKDANMQLEGKRTDDPLQLEATVSMQLGDLGLEMPVQVKEQKVYFQLPMLGQSDMNYSLDLDPDVSAQALQMDDILAELLQTLFTEIDAKHFEVLTQEQENDQELADRTIALVLEEEDKLALMLDMNEALPGLLDVLVNKQWITEQQSEQWQSYLTQESSIQYLRDITFNEPGHLAVTLNEQKNISGFHLKLDVTDHRDQVQQFELDYSVDNLDQAPSFDQSVPEDALRFEDILRLLSSESSESTQE</sequence>
<reference evidence="3" key="1">
    <citation type="journal article" date="2019" name="Int. J. Syst. Evol. Microbiol.">
        <title>The Global Catalogue of Microorganisms (GCM) 10K type strain sequencing project: providing services to taxonomists for standard genome sequencing and annotation.</title>
        <authorList>
            <consortium name="The Broad Institute Genomics Platform"/>
            <consortium name="The Broad Institute Genome Sequencing Center for Infectious Disease"/>
            <person name="Wu L."/>
            <person name="Ma J."/>
        </authorList>
    </citation>
    <scope>NUCLEOTIDE SEQUENCE [LARGE SCALE GENOMIC DNA]</scope>
    <source>
        <strain evidence="3">KCTC 33676</strain>
    </source>
</reference>
<gene>
    <name evidence="2" type="ORF">ACFSUC_12260</name>
</gene>
<evidence type="ECO:0000256" key="1">
    <source>
        <dbReference type="SAM" id="SignalP"/>
    </source>
</evidence>
<comment type="caution">
    <text evidence="2">The sequence shown here is derived from an EMBL/GenBank/DDBJ whole genome shotgun (WGS) entry which is preliminary data.</text>
</comment>
<name>A0ABW5RCK6_9BACL</name>
<dbReference type="EMBL" id="JBHUMM010000037">
    <property type="protein sequence ID" value="MFD2672339.1"/>
    <property type="molecule type" value="Genomic_DNA"/>
</dbReference>
<feature type="chain" id="PRO_5046283023" description="Lipoprotein" evidence="1">
    <location>
        <begin position="22"/>
        <end position="320"/>
    </location>
</feature>
<organism evidence="2 3">
    <name type="scientific">Marinicrinis sediminis</name>
    <dbReference type="NCBI Taxonomy" id="1652465"/>
    <lineage>
        <taxon>Bacteria</taxon>
        <taxon>Bacillati</taxon>
        <taxon>Bacillota</taxon>
        <taxon>Bacilli</taxon>
        <taxon>Bacillales</taxon>
        <taxon>Paenibacillaceae</taxon>
    </lineage>
</organism>
<evidence type="ECO:0000313" key="3">
    <source>
        <dbReference type="Proteomes" id="UP001597497"/>
    </source>
</evidence>
<keyword evidence="1" id="KW-0732">Signal</keyword>
<evidence type="ECO:0008006" key="4">
    <source>
        <dbReference type="Google" id="ProtNLM"/>
    </source>
</evidence>
<feature type="signal peptide" evidence="1">
    <location>
        <begin position="1"/>
        <end position="21"/>
    </location>
</feature>
<dbReference type="RefSeq" id="WP_379929897.1">
    <property type="nucleotide sequence ID" value="NZ_JBHUMM010000037.1"/>
</dbReference>
<proteinExistence type="predicted"/>
<keyword evidence="3" id="KW-1185">Reference proteome</keyword>
<protein>
    <recommendedName>
        <fullName evidence="4">Lipoprotein</fullName>
    </recommendedName>
</protein>
<accession>A0ABW5RCK6</accession>